<keyword evidence="6" id="KW-1185">Reference proteome</keyword>
<comment type="similarity">
    <text evidence="1 4">Belongs to the antibiotic N-acetyltransferase family.</text>
</comment>
<accession>A0A0R1SB04</accession>
<dbReference type="EC" id="2.3.1.-" evidence="4"/>
<dbReference type="EMBL" id="AZFB01000003">
    <property type="protein sequence ID" value="KRL63541.1"/>
    <property type="molecule type" value="Genomic_DNA"/>
</dbReference>
<keyword evidence="3 4" id="KW-0012">Acyltransferase</keyword>
<dbReference type="GO" id="GO:0046353">
    <property type="term" value="F:aminoglycoside 3-N-acetyltransferase activity"/>
    <property type="evidence" value="ECO:0007669"/>
    <property type="project" value="UniProtKB-EC"/>
</dbReference>
<evidence type="ECO:0000256" key="4">
    <source>
        <dbReference type="RuleBase" id="RU365031"/>
    </source>
</evidence>
<comment type="catalytic activity">
    <reaction evidence="4">
        <text>a 2-deoxystreptamine antibiotic + acetyl-CoA = an N(3)-acetyl-2-deoxystreptamine antibiotic + CoA + H(+)</text>
        <dbReference type="Rhea" id="RHEA:12665"/>
        <dbReference type="ChEBI" id="CHEBI:15378"/>
        <dbReference type="ChEBI" id="CHEBI:57287"/>
        <dbReference type="ChEBI" id="CHEBI:57288"/>
        <dbReference type="ChEBI" id="CHEBI:57921"/>
        <dbReference type="ChEBI" id="CHEBI:77452"/>
        <dbReference type="EC" id="2.3.1.81"/>
    </reaction>
</comment>
<dbReference type="PATRIC" id="fig|1122152.4.peg.798"/>
<name>A0A0R1SB04_9LACO</name>
<dbReference type="Proteomes" id="UP000051931">
    <property type="component" value="Unassembled WGS sequence"/>
</dbReference>
<dbReference type="InterPro" id="IPR028345">
    <property type="entry name" value="Antibiotic_NAT-like"/>
</dbReference>
<sequence>MDENELIYSANDLYQALTEIGIQTTDSILIQADIQAFGIIPGKEQSIVTALKKVVAQGNIVSPAFSLQLQDPSEHYEAGLADKIKAQMPAYDPQLTPAGGASAFSEYFRSQPNTSRDNHPLYSFAAWGKDKEKICTDHSYDLPFGQTGVLGRLYDLNSKVVLLGTNFETCVAIHFAESEIGRELVQESAPIMVGTEKRWIKFNNVEFDKYDDFEDLGTHFLQAYPVNIANLPAGQILVFNLRDIVSFARDWFEQKDRAHQLNAGWKGPVA</sequence>
<dbReference type="SUPFAM" id="SSF110710">
    <property type="entry name" value="TTHA0583/YokD-like"/>
    <property type="match status" value="1"/>
</dbReference>
<dbReference type="PANTHER" id="PTHR11104:SF0">
    <property type="entry name" value="SPBETA PROPHAGE-DERIVED AMINOGLYCOSIDE N(3')-ACETYLTRANSFERASE-LIKE PROTEIN YOKD"/>
    <property type="match status" value="1"/>
</dbReference>
<dbReference type="AlphaFoldDB" id="A0A0R1SB04"/>
<dbReference type="InterPro" id="IPR003679">
    <property type="entry name" value="Amioglycoside_AcTrfase"/>
</dbReference>
<protein>
    <recommendedName>
        <fullName evidence="4">Aminoglycoside N(3)-acetyltransferase</fullName>
        <ecNumber evidence="4">2.3.1.-</ecNumber>
    </recommendedName>
</protein>
<evidence type="ECO:0000256" key="2">
    <source>
        <dbReference type="ARBA" id="ARBA00022679"/>
    </source>
</evidence>
<evidence type="ECO:0000313" key="6">
    <source>
        <dbReference type="Proteomes" id="UP000051931"/>
    </source>
</evidence>
<dbReference type="eggNOG" id="COG2746">
    <property type="taxonomic scope" value="Bacteria"/>
</dbReference>
<dbReference type="PANTHER" id="PTHR11104">
    <property type="entry name" value="AMINOGLYCOSIDE N3-ACETYLTRANSFERASE"/>
    <property type="match status" value="1"/>
</dbReference>
<evidence type="ECO:0000256" key="3">
    <source>
        <dbReference type="ARBA" id="ARBA00023315"/>
    </source>
</evidence>
<organism evidence="5 6">
    <name type="scientific">Lactobacillus psittaci DSM 15354</name>
    <dbReference type="NCBI Taxonomy" id="1122152"/>
    <lineage>
        <taxon>Bacteria</taxon>
        <taxon>Bacillati</taxon>
        <taxon>Bacillota</taxon>
        <taxon>Bacilli</taxon>
        <taxon>Lactobacillales</taxon>
        <taxon>Lactobacillaceae</taxon>
        <taxon>Lactobacillus</taxon>
    </lineage>
</organism>
<comment type="caution">
    <text evidence="5">The sequence shown here is derived from an EMBL/GenBank/DDBJ whole genome shotgun (WGS) entry which is preliminary data.</text>
</comment>
<evidence type="ECO:0000313" key="5">
    <source>
        <dbReference type="EMBL" id="KRL63541.1"/>
    </source>
</evidence>
<dbReference type="STRING" id="1122152.GCA_000425905_00221"/>
<dbReference type="RefSeq" id="WP_236692241.1">
    <property type="nucleotide sequence ID" value="NZ_AZFB01000003.1"/>
</dbReference>
<reference evidence="5 6" key="1">
    <citation type="journal article" date="2015" name="Genome Announc.">
        <title>Expanding the biotechnology potential of lactobacilli through comparative genomics of 213 strains and associated genera.</title>
        <authorList>
            <person name="Sun Z."/>
            <person name="Harris H.M."/>
            <person name="McCann A."/>
            <person name="Guo C."/>
            <person name="Argimon S."/>
            <person name="Zhang W."/>
            <person name="Yang X."/>
            <person name="Jeffery I.B."/>
            <person name="Cooney J.C."/>
            <person name="Kagawa T.F."/>
            <person name="Liu W."/>
            <person name="Song Y."/>
            <person name="Salvetti E."/>
            <person name="Wrobel A."/>
            <person name="Rasinkangas P."/>
            <person name="Parkhill J."/>
            <person name="Rea M.C."/>
            <person name="O'Sullivan O."/>
            <person name="Ritari J."/>
            <person name="Douillard F.P."/>
            <person name="Paul Ross R."/>
            <person name="Yang R."/>
            <person name="Briner A.E."/>
            <person name="Felis G.E."/>
            <person name="de Vos W.M."/>
            <person name="Barrangou R."/>
            <person name="Klaenhammer T.R."/>
            <person name="Caufield P.W."/>
            <person name="Cui Y."/>
            <person name="Zhang H."/>
            <person name="O'Toole P.W."/>
        </authorList>
    </citation>
    <scope>NUCLEOTIDE SEQUENCE [LARGE SCALE GENOMIC DNA]</scope>
    <source>
        <strain evidence="5 6">DSM 15354</strain>
    </source>
</reference>
<keyword evidence="4" id="KW-0046">Antibiotic resistance</keyword>
<gene>
    <name evidence="5" type="ORF">FC23_GL000784</name>
</gene>
<dbReference type="GO" id="GO:0046677">
    <property type="term" value="P:response to antibiotic"/>
    <property type="evidence" value="ECO:0007669"/>
    <property type="project" value="UniProtKB-KW"/>
</dbReference>
<evidence type="ECO:0000256" key="1">
    <source>
        <dbReference type="ARBA" id="ARBA00006383"/>
    </source>
</evidence>
<keyword evidence="2 4" id="KW-0808">Transferase</keyword>
<proteinExistence type="inferred from homology"/>
<dbReference type="Pfam" id="PF02522">
    <property type="entry name" value="Antibiotic_NAT"/>
    <property type="match status" value="1"/>
</dbReference>